<dbReference type="Gene3D" id="3.40.800.10">
    <property type="entry name" value="Ureohydrolase domain"/>
    <property type="match status" value="1"/>
</dbReference>
<sequence>MHRPDVKIRHLCMKTQFAGIDFVEHHPALDVRNMTALTIVRLLTNVIGKHARRMVS</sequence>
<dbReference type="InterPro" id="IPR023696">
    <property type="entry name" value="Ureohydrolase_dom_sf"/>
</dbReference>
<evidence type="ECO:0000313" key="2">
    <source>
        <dbReference type="Proteomes" id="UP000054596"/>
    </source>
</evidence>
<comment type="caution">
    <text evidence="1">The sequence shown here is derived from an EMBL/GenBank/DDBJ whole genome shotgun (WGS) entry which is preliminary data.</text>
</comment>
<dbReference type="STRING" id="1777143.AWB82_03587"/>
<dbReference type="GO" id="GO:0016787">
    <property type="term" value="F:hydrolase activity"/>
    <property type="evidence" value="ECO:0007669"/>
    <property type="project" value="UniProtKB-KW"/>
</dbReference>
<accession>A0A158B5Z6</accession>
<organism evidence="1 2">
    <name type="scientific">Caballeronia glebae</name>
    <dbReference type="NCBI Taxonomy" id="1777143"/>
    <lineage>
        <taxon>Bacteria</taxon>
        <taxon>Pseudomonadati</taxon>
        <taxon>Pseudomonadota</taxon>
        <taxon>Betaproteobacteria</taxon>
        <taxon>Burkholderiales</taxon>
        <taxon>Burkholderiaceae</taxon>
        <taxon>Caballeronia</taxon>
    </lineage>
</organism>
<protein>
    <submittedName>
        <fullName evidence="1">Amidinohydrolase</fullName>
    </submittedName>
</protein>
<keyword evidence="2" id="KW-1185">Reference proteome</keyword>
<reference evidence="1" key="1">
    <citation type="submission" date="2016-01" db="EMBL/GenBank/DDBJ databases">
        <authorList>
            <person name="Peeters C."/>
        </authorList>
    </citation>
    <scope>NUCLEOTIDE SEQUENCE [LARGE SCALE GENOMIC DNA]</scope>
    <source>
        <strain evidence="1">LMG 29325</strain>
    </source>
</reference>
<dbReference type="EMBL" id="FCOJ02000024">
    <property type="protein sequence ID" value="SAK65515.1"/>
    <property type="molecule type" value="Genomic_DNA"/>
</dbReference>
<gene>
    <name evidence="1" type="ORF">AWB82_03587</name>
</gene>
<evidence type="ECO:0000313" key="1">
    <source>
        <dbReference type="EMBL" id="SAK65515.1"/>
    </source>
</evidence>
<name>A0A158B5Z6_9BURK</name>
<proteinExistence type="predicted"/>
<dbReference type="SUPFAM" id="SSF52768">
    <property type="entry name" value="Arginase/deacetylase"/>
    <property type="match status" value="1"/>
</dbReference>
<dbReference type="AlphaFoldDB" id="A0A158B5Z6"/>
<dbReference type="Proteomes" id="UP000054596">
    <property type="component" value="Unassembled WGS sequence"/>
</dbReference>